<dbReference type="RefSeq" id="WP_209645875.1">
    <property type="nucleotide sequence ID" value="NZ_JAGINW010000001.1"/>
</dbReference>
<dbReference type="Proteomes" id="UP001519332">
    <property type="component" value="Unassembled WGS sequence"/>
</dbReference>
<comment type="caution">
    <text evidence="4">The sequence shown here is derived from an EMBL/GenBank/DDBJ whole genome shotgun (WGS) entry which is preliminary data.</text>
</comment>
<feature type="domain" description="Alpha/beta hydrolase fold-3" evidence="3">
    <location>
        <begin position="45"/>
        <end position="270"/>
    </location>
</feature>
<dbReference type="Pfam" id="PF07859">
    <property type="entry name" value="Abhydrolase_3"/>
    <property type="match status" value="1"/>
</dbReference>
<dbReference type="EMBL" id="JAGINW010000001">
    <property type="protein sequence ID" value="MBP2328989.1"/>
    <property type="molecule type" value="Genomic_DNA"/>
</dbReference>
<reference evidence="4 5" key="1">
    <citation type="submission" date="2021-03" db="EMBL/GenBank/DDBJ databases">
        <title>Sequencing the genomes of 1000 actinobacteria strains.</title>
        <authorList>
            <person name="Klenk H.-P."/>
        </authorList>
    </citation>
    <scope>NUCLEOTIDE SEQUENCE [LARGE SCALE GENOMIC DNA]</scope>
    <source>
        <strain evidence="4 5">DSM 46670</strain>
    </source>
</reference>
<evidence type="ECO:0000313" key="5">
    <source>
        <dbReference type="Proteomes" id="UP001519332"/>
    </source>
</evidence>
<dbReference type="Gene3D" id="3.40.50.1820">
    <property type="entry name" value="alpha/beta hydrolase"/>
    <property type="match status" value="1"/>
</dbReference>
<gene>
    <name evidence="4" type="ORF">JOF56_009374</name>
</gene>
<dbReference type="InterPro" id="IPR013094">
    <property type="entry name" value="AB_hydrolase_3"/>
</dbReference>
<evidence type="ECO:0000256" key="1">
    <source>
        <dbReference type="ARBA" id="ARBA00022801"/>
    </source>
</evidence>
<evidence type="ECO:0000256" key="2">
    <source>
        <dbReference type="SAM" id="MobiDB-lite"/>
    </source>
</evidence>
<proteinExistence type="predicted"/>
<keyword evidence="1" id="KW-0378">Hydrolase</keyword>
<protein>
    <submittedName>
        <fullName evidence="4">Acetyl esterase/lipase</fullName>
    </submittedName>
</protein>
<feature type="compositionally biased region" description="Basic and acidic residues" evidence="2">
    <location>
        <begin position="1"/>
        <end position="21"/>
    </location>
</feature>
<name>A0ABS4TYD1_9PSEU</name>
<evidence type="ECO:0000313" key="4">
    <source>
        <dbReference type="EMBL" id="MBP2328989.1"/>
    </source>
</evidence>
<dbReference type="InterPro" id="IPR050300">
    <property type="entry name" value="GDXG_lipolytic_enzyme"/>
</dbReference>
<keyword evidence="5" id="KW-1185">Reference proteome</keyword>
<dbReference type="PANTHER" id="PTHR48081:SF8">
    <property type="entry name" value="ALPHA_BETA HYDROLASE FOLD-3 DOMAIN-CONTAINING PROTEIN-RELATED"/>
    <property type="match status" value="1"/>
</dbReference>
<sequence length="303" mass="32495">MTSETRIDASQDMSVEDRTLDGPHGPLRVRVYEPSKRNARGIGFVWAHGGTWSFGDLDFPEAHGVSLALAAAGITVVSVDYQLAAVPEPYVAAGLPARDGVFFPIASEEVTAVFQWASTESGLPVRAWSLGGGSAGGNLAAGACLRLRDRGEPMPRTLVLAYAALHATLPAPSDELAKKATAAPSRFLPPDLDFKELYRSLVLNYVGNEEQLESPYAFPGGHDLRGLPPVFVLNSDSDFLRTSGEQFAAELASAGVDVLQIRENGTVHGHLMEPERDDSVRSFRRIVAWLSSEDLVGTAHETA</sequence>
<feature type="region of interest" description="Disordered" evidence="2">
    <location>
        <begin position="1"/>
        <end position="22"/>
    </location>
</feature>
<dbReference type="PANTHER" id="PTHR48081">
    <property type="entry name" value="AB HYDROLASE SUPERFAMILY PROTEIN C4A8.06C"/>
    <property type="match status" value="1"/>
</dbReference>
<dbReference type="InterPro" id="IPR029058">
    <property type="entry name" value="AB_hydrolase_fold"/>
</dbReference>
<evidence type="ECO:0000259" key="3">
    <source>
        <dbReference type="Pfam" id="PF07859"/>
    </source>
</evidence>
<dbReference type="SUPFAM" id="SSF53474">
    <property type="entry name" value="alpha/beta-Hydrolases"/>
    <property type="match status" value="1"/>
</dbReference>
<organism evidence="4 5">
    <name type="scientific">Kibdelosporangium banguiense</name>
    <dbReference type="NCBI Taxonomy" id="1365924"/>
    <lineage>
        <taxon>Bacteria</taxon>
        <taxon>Bacillati</taxon>
        <taxon>Actinomycetota</taxon>
        <taxon>Actinomycetes</taxon>
        <taxon>Pseudonocardiales</taxon>
        <taxon>Pseudonocardiaceae</taxon>
        <taxon>Kibdelosporangium</taxon>
    </lineage>
</organism>
<accession>A0ABS4TYD1</accession>